<dbReference type="RefSeq" id="WP_380758892.1">
    <property type="nucleotide sequence ID" value="NZ_JBHSRF010000055.1"/>
</dbReference>
<dbReference type="SUPFAM" id="SSF53756">
    <property type="entry name" value="UDP-Glycosyltransferase/glycogen phosphorylase"/>
    <property type="match status" value="1"/>
</dbReference>
<evidence type="ECO:0000313" key="1">
    <source>
        <dbReference type="EMBL" id="MFC6085108.1"/>
    </source>
</evidence>
<accession>A0ABW1NP29</accession>
<protein>
    <submittedName>
        <fullName evidence="1">Glycosyltransferase</fullName>
    </submittedName>
</protein>
<keyword evidence="2" id="KW-1185">Reference proteome</keyword>
<name>A0ABW1NP29_9ACTN</name>
<comment type="caution">
    <text evidence="1">The sequence shown here is derived from an EMBL/GenBank/DDBJ whole genome shotgun (WGS) entry which is preliminary data.</text>
</comment>
<reference evidence="2" key="1">
    <citation type="journal article" date="2019" name="Int. J. Syst. Evol. Microbiol.">
        <title>The Global Catalogue of Microorganisms (GCM) 10K type strain sequencing project: providing services to taxonomists for standard genome sequencing and annotation.</title>
        <authorList>
            <consortium name="The Broad Institute Genomics Platform"/>
            <consortium name="The Broad Institute Genome Sequencing Center for Infectious Disease"/>
            <person name="Wu L."/>
            <person name="Ma J."/>
        </authorList>
    </citation>
    <scope>NUCLEOTIDE SEQUENCE [LARGE SCALE GENOMIC DNA]</scope>
    <source>
        <strain evidence="2">JCM 30346</strain>
    </source>
</reference>
<organism evidence="1 2">
    <name type="scientific">Sphaerisporangium aureirubrum</name>
    <dbReference type="NCBI Taxonomy" id="1544736"/>
    <lineage>
        <taxon>Bacteria</taxon>
        <taxon>Bacillati</taxon>
        <taxon>Actinomycetota</taxon>
        <taxon>Actinomycetes</taxon>
        <taxon>Streptosporangiales</taxon>
        <taxon>Streptosporangiaceae</taxon>
        <taxon>Sphaerisporangium</taxon>
    </lineage>
</organism>
<evidence type="ECO:0000313" key="2">
    <source>
        <dbReference type="Proteomes" id="UP001596137"/>
    </source>
</evidence>
<sequence length="392" mass="41110">MNVLLCPFGEPGYLYPALAVGIELRGRGHTVTVLARPGAARVVREAGLTPLDATAYAEAGTFSVSMWTRTGRQQYQAVVRAAGETGAGALLTSPLCHGALLAAEALDLPATVLGFAAHMWPYREGGEGEPEHVVARRWRLRELLRHYGATREQTGMPPRRDRQEDRPLIGAGLLLRGDPALEYPGAVLPDGVRHVGPCVWEPRADPAELDRVAGLLARAGKPVVYVHLGRTFGGDSMWPRLNATFTGGPYQAVVELARSADARPHPCADIVTVRVPWMDPLVASARMVLTNGTSSPVLAALRHGRPLAVAPAGSEQPVLSEACVRSGVAVRFPADEAADGTAALTSALTGESPHRVRDLATRLAATRGAAAAAGFVLSTLSPALAGTSGAAP</sequence>
<dbReference type="EMBL" id="JBHSRF010000055">
    <property type="protein sequence ID" value="MFC6085108.1"/>
    <property type="molecule type" value="Genomic_DNA"/>
</dbReference>
<dbReference type="Proteomes" id="UP001596137">
    <property type="component" value="Unassembled WGS sequence"/>
</dbReference>
<proteinExistence type="predicted"/>
<dbReference type="Gene3D" id="3.40.50.2000">
    <property type="entry name" value="Glycogen Phosphorylase B"/>
    <property type="match status" value="2"/>
</dbReference>
<gene>
    <name evidence="1" type="ORF">ACFP1K_28365</name>
</gene>